<dbReference type="Gene3D" id="1.10.3810.10">
    <property type="entry name" value="Biosynthetic peptidoglycan transglycosylase-like"/>
    <property type="match status" value="1"/>
</dbReference>
<evidence type="ECO:0000256" key="10">
    <source>
        <dbReference type="ARBA" id="ARBA00023136"/>
    </source>
</evidence>
<accession>A0A3B0VNZ3</accession>
<proteinExistence type="predicted"/>
<dbReference type="PANTHER" id="PTHR32282">
    <property type="entry name" value="BINDING PROTEIN TRANSPEPTIDASE, PUTATIVE-RELATED"/>
    <property type="match status" value="1"/>
</dbReference>
<evidence type="ECO:0000256" key="9">
    <source>
        <dbReference type="ARBA" id="ARBA00022984"/>
    </source>
</evidence>
<keyword evidence="6 18" id="KW-0808">Transferase</keyword>
<evidence type="ECO:0000256" key="8">
    <source>
        <dbReference type="ARBA" id="ARBA00022960"/>
    </source>
</evidence>
<comment type="subcellular location">
    <subcellularLocation>
        <location evidence="1">Cell membrane</location>
    </subcellularLocation>
</comment>
<dbReference type="Gene3D" id="3.40.710.10">
    <property type="entry name" value="DD-peptidase/beta-lactamase superfamily"/>
    <property type="match status" value="1"/>
</dbReference>
<evidence type="ECO:0000256" key="14">
    <source>
        <dbReference type="ARBA" id="ARBA00049902"/>
    </source>
</evidence>
<dbReference type="GO" id="GO:0004180">
    <property type="term" value="F:carboxypeptidase activity"/>
    <property type="evidence" value="ECO:0007669"/>
    <property type="project" value="UniProtKB-KW"/>
</dbReference>
<name>A0A3B0VNZ3_9ZZZZ</name>
<evidence type="ECO:0000256" key="11">
    <source>
        <dbReference type="ARBA" id="ARBA00023268"/>
    </source>
</evidence>
<keyword evidence="2" id="KW-1003">Cell membrane</keyword>
<dbReference type="AlphaFoldDB" id="A0A3B0VNZ3"/>
<dbReference type="Pfam" id="PF00912">
    <property type="entry name" value="Transgly"/>
    <property type="match status" value="1"/>
</dbReference>
<evidence type="ECO:0000256" key="12">
    <source>
        <dbReference type="ARBA" id="ARBA00023316"/>
    </source>
</evidence>
<reference evidence="18" key="1">
    <citation type="submission" date="2018-06" db="EMBL/GenBank/DDBJ databases">
        <authorList>
            <person name="Zhirakovskaya E."/>
        </authorList>
    </citation>
    <scope>NUCLEOTIDE SEQUENCE</scope>
</reference>
<dbReference type="GO" id="GO:0009252">
    <property type="term" value="P:peptidoglycan biosynthetic process"/>
    <property type="evidence" value="ECO:0007669"/>
    <property type="project" value="UniProtKB-KW"/>
</dbReference>
<dbReference type="GO" id="GO:0030288">
    <property type="term" value="C:outer membrane-bounded periplasmic space"/>
    <property type="evidence" value="ECO:0007669"/>
    <property type="project" value="TreeGrafter"/>
</dbReference>
<dbReference type="GO" id="GO:0006508">
    <property type="term" value="P:proteolysis"/>
    <property type="evidence" value="ECO:0007669"/>
    <property type="project" value="UniProtKB-KW"/>
</dbReference>
<dbReference type="Pfam" id="PF00905">
    <property type="entry name" value="Transpeptidase"/>
    <property type="match status" value="1"/>
</dbReference>
<dbReference type="EC" id="2.4.99.28" evidence="13"/>
<dbReference type="GO" id="GO:0008360">
    <property type="term" value="P:regulation of cell shape"/>
    <property type="evidence" value="ECO:0007669"/>
    <property type="project" value="UniProtKB-KW"/>
</dbReference>
<protein>
    <recommendedName>
        <fullName evidence="13">peptidoglycan glycosyltransferase</fullName>
        <ecNumber evidence="13">2.4.99.28</ecNumber>
    </recommendedName>
</protein>
<keyword evidence="12" id="KW-0961">Cell wall biogenesis/degradation</keyword>
<feature type="region of interest" description="Disordered" evidence="15">
    <location>
        <begin position="596"/>
        <end position="617"/>
    </location>
</feature>
<keyword evidence="10" id="KW-0472">Membrane</keyword>
<keyword evidence="8" id="KW-0133">Cell shape</keyword>
<dbReference type="SUPFAM" id="SSF56601">
    <property type="entry name" value="beta-lactamase/transpeptidase-like"/>
    <property type="match status" value="1"/>
</dbReference>
<evidence type="ECO:0000256" key="4">
    <source>
        <dbReference type="ARBA" id="ARBA00022670"/>
    </source>
</evidence>
<evidence type="ECO:0000256" key="5">
    <source>
        <dbReference type="ARBA" id="ARBA00022676"/>
    </source>
</evidence>
<dbReference type="GO" id="GO:0008955">
    <property type="term" value="F:peptidoglycan glycosyltransferase activity"/>
    <property type="evidence" value="ECO:0007669"/>
    <property type="project" value="UniProtKB-EC"/>
</dbReference>
<evidence type="ECO:0000256" key="3">
    <source>
        <dbReference type="ARBA" id="ARBA00022645"/>
    </source>
</evidence>
<dbReference type="GO" id="GO:0008658">
    <property type="term" value="F:penicillin binding"/>
    <property type="evidence" value="ECO:0007669"/>
    <property type="project" value="InterPro"/>
</dbReference>
<sequence length="674" mass="73087">RPVGASTITQQLVRHIAFSYEERIGVSYERKLREIFLAGIMTQQRSKEAIIQMYLNEIYYGNLAYGIEAAAQTYFGTSAKDLTLGEAAFLAGLPQSPLDWDPYSNFEAAKARQEFILDLMVADGAITPLDAAVAKGVTLRIIPRITANEAAGNATLEAEHFVLYVQNELERKYGPDAIALGGWQITTSLDLNMQTMAETAARNQVAANPNYNVSNASVVILKPDSGEILAMVGSLDYFDESIDGQVNVALSPRQPGSSIKPITYATALQRGWNTADVLWDVPIELDLGGGEKMVPVNYDGYYRGPVLFRDALANSYNIPPVQLLRNVGVPSFVATARNMGIESLREPPGFYGLALTLGGGEVPLLEMSHAFATLANQGQKPRLTTILKITDSRGNVIFDAQQNQLPAVNAIDPRIAYIITDILDDDQARVAAMGYNNPLDLPFPAAAKTGTTTDFRDSWTIGYTPGVVVGVWMGNSDGRPMNGLSGLRGAAPLWSHIMQTIYSDPEMIQSLWVNGRPPPNGFIQPQGIELRPVCLPSNSGRSSCTASRNDWFIVGAAVHGNARIAYNPNMAENLGVWTLATMPLPAAEAQRVLDTQPELSNGSKIPRPTECVINSTRPPEGATVRLYLPVPPFYPDEVKARQWAQSRGYRMAPPSVCPLSVLRGSPTSTPDSGG</sequence>
<feature type="domain" description="Glycosyl transferase family 51" evidence="17">
    <location>
        <begin position="4"/>
        <end position="120"/>
    </location>
</feature>
<evidence type="ECO:0000256" key="2">
    <source>
        <dbReference type="ARBA" id="ARBA00022475"/>
    </source>
</evidence>
<keyword evidence="11" id="KW-0511">Multifunctional enzyme</keyword>
<dbReference type="GO" id="GO:0005886">
    <property type="term" value="C:plasma membrane"/>
    <property type="evidence" value="ECO:0007669"/>
    <property type="project" value="UniProtKB-SubCell"/>
</dbReference>
<dbReference type="InterPro" id="IPR001264">
    <property type="entry name" value="Glyco_trans_51"/>
</dbReference>
<evidence type="ECO:0000256" key="7">
    <source>
        <dbReference type="ARBA" id="ARBA00022801"/>
    </source>
</evidence>
<keyword evidence="4" id="KW-0645">Protease</keyword>
<dbReference type="InterPro" id="IPR001460">
    <property type="entry name" value="PCN-bd_Tpept"/>
</dbReference>
<evidence type="ECO:0000256" key="6">
    <source>
        <dbReference type="ARBA" id="ARBA00022679"/>
    </source>
</evidence>
<evidence type="ECO:0000256" key="13">
    <source>
        <dbReference type="ARBA" id="ARBA00044770"/>
    </source>
</evidence>
<keyword evidence="5 18" id="KW-0328">Glycosyltransferase</keyword>
<dbReference type="SUPFAM" id="SSF53955">
    <property type="entry name" value="Lysozyme-like"/>
    <property type="match status" value="1"/>
</dbReference>
<dbReference type="InterPro" id="IPR012338">
    <property type="entry name" value="Beta-lactam/transpept-like"/>
</dbReference>
<evidence type="ECO:0000256" key="1">
    <source>
        <dbReference type="ARBA" id="ARBA00004236"/>
    </source>
</evidence>
<keyword evidence="9" id="KW-0573">Peptidoglycan synthesis</keyword>
<evidence type="ECO:0000256" key="15">
    <source>
        <dbReference type="SAM" id="MobiDB-lite"/>
    </source>
</evidence>
<dbReference type="PANTHER" id="PTHR32282:SF11">
    <property type="entry name" value="PENICILLIN-BINDING PROTEIN 1B"/>
    <property type="match status" value="1"/>
</dbReference>
<feature type="domain" description="Penicillin-binding protein transpeptidase" evidence="16">
    <location>
        <begin position="217"/>
        <end position="465"/>
    </location>
</feature>
<evidence type="ECO:0000259" key="16">
    <source>
        <dbReference type="Pfam" id="PF00905"/>
    </source>
</evidence>
<evidence type="ECO:0000313" key="18">
    <source>
        <dbReference type="EMBL" id="VAW33354.1"/>
    </source>
</evidence>
<feature type="non-terminal residue" evidence="18">
    <location>
        <position position="1"/>
    </location>
</feature>
<dbReference type="InterPro" id="IPR036950">
    <property type="entry name" value="PBP_transglycosylase"/>
</dbReference>
<dbReference type="EMBL" id="UOEU01000443">
    <property type="protein sequence ID" value="VAW33354.1"/>
    <property type="molecule type" value="Genomic_DNA"/>
</dbReference>
<dbReference type="InterPro" id="IPR050396">
    <property type="entry name" value="Glycosyltr_51/Transpeptidase"/>
</dbReference>
<dbReference type="InterPro" id="IPR023346">
    <property type="entry name" value="Lysozyme-like_dom_sf"/>
</dbReference>
<comment type="catalytic activity">
    <reaction evidence="14">
        <text>[GlcNAc-(1-&gt;4)-Mur2Ac(oyl-L-Ala-gamma-D-Glu-L-Lys-D-Ala-D-Ala)](n)-di-trans,octa-cis-undecaprenyl diphosphate + beta-D-GlcNAc-(1-&gt;4)-Mur2Ac(oyl-L-Ala-gamma-D-Glu-L-Lys-D-Ala-D-Ala)-di-trans,octa-cis-undecaprenyl diphosphate = [GlcNAc-(1-&gt;4)-Mur2Ac(oyl-L-Ala-gamma-D-Glu-L-Lys-D-Ala-D-Ala)](n+1)-di-trans,octa-cis-undecaprenyl diphosphate + di-trans,octa-cis-undecaprenyl diphosphate + H(+)</text>
        <dbReference type="Rhea" id="RHEA:23708"/>
        <dbReference type="Rhea" id="RHEA-COMP:9602"/>
        <dbReference type="Rhea" id="RHEA-COMP:9603"/>
        <dbReference type="ChEBI" id="CHEBI:15378"/>
        <dbReference type="ChEBI" id="CHEBI:58405"/>
        <dbReference type="ChEBI" id="CHEBI:60033"/>
        <dbReference type="ChEBI" id="CHEBI:78435"/>
        <dbReference type="EC" id="2.4.99.28"/>
    </reaction>
</comment>
<gene>
    <name evidence="18" type="ORF">MNBD_CHLOROFLEXI01-932</name>
</gene>
<evidence type="ECO:0000259" key="17">
    <source>
        <dbReference type="Pfam" id="PF00912"/>
    </source>
</evidence>
<keyword evidence="7" id="KW-0378">Hydrolase</keyword>
<keyword evidence="3" id="KW-0121">Carboxypeptidase</keyword>
<organism evidence="18">
    <name type="scientific">hydrothermal vent metagenome</name>
    <dbReference type="NCBI Taxonomy" id="652676"/>
    <lineage>
        <taxon>unclassified sequences</taxon>
        <taxon>metagenomes</taxon>
        <taxon>ecological metagenomes</taxon>
    </lineage>
</organism>
<dbReference type="GO" id="GO:0071555">
    <property type="term" value="P:cell wall organization"/>
    <property type="evidence" value="ECO:0007669"/>
    <property type="project" value="UniProtKB-KW"/>
</dbReference>